<dbReference type="InterPro" id="IPR013320">
    <property type="entry name" value="ConA-like_dom_sf"/>
</dbReference>
<dbReference type="Gene3D" id="2.60.120.200">
    <property type="match status" value="1"/>
</dbReference>
<name>A0A1G2U1H1_9BACT</name>
<protein>
    <recommendedName>
        <fullName evidence="4">LamG-like jellyroll fold domain-containing protein</fullName>
    </recommendedName>
</protein>
<feature type="chain" id="PRO_5009584635" description="LamG-like jellyroll fold domain-containing protein" evidence="1">
    <location>
        <begin position="22"/>
        <end position="258"/>
    </location>
</feature>
<gene>
    <name evidence="2" type="ORF">A2920_00440</name>
</gene>
<evidence type="ECO:0008006" key="4">
    <source>
        <dbReference type="Google" id="ProtNLM"/>
    </source>
</evidence>
<evidence type="ECO:0000313" key="3">
    <source>
        <dbReference type="Proteomes" id="UP000179283"/>
    </source>
</evidence>
<organism evidence="2 3">
    <name type="scientific">Candidatus Zambryskibacteria bacterium RIFCSPLOWO2_01_FULL_43_17</name>
    <dbReference type="NCBI Taxonomy" id="1802760"/>
    <lineage>
        <taxon>Bacteria</taxon>
        <taxon>Candidatus Zambryskiibacteriota</taxon>
    </lineage>
</organism>
<dbReference type="SUPFAM" id="SSF49899">
    <property type="entry name" value="Concanavalin A-like lectins/glucanases"/>
    <property type="match status" value="1"/>
</dbReference>
<dbReference type="EMBL" id="MHWD01000022">
    <property type="protein sequence ID" value="OHB03371.1"/>
    <property type="molecule type" value="Genomic_DNA"/>
</dbReference>
<reference evidence="2 3" key="1">
    <citation type="journal article" date="2016" name="Nat. Commun.">
        <title>Thousands of microbial genomes shed light on interconnected biogeochemical processes in an aquifer system.</title>
        <authorList>
            <person name="Anantharaman K."/>
            <person name="Brown C.T."/>
            <person name="Hug L.A."/>
            <person name="Sharon I."/>
            <person name="Castelle C.J."/>
            <person name="Probst A.J."/>
            <person name="Thomas B.C."/>
            <person name="Singh A."/>
            <person name="Wilkins M.J."/>
            <person name="Karaoz U."/>
            <person name="Brodie E.L."/>
            <person name="Williams K.H."/>
            <person name="Hubbard S.S."/>
            <person name="Banfield J.F."/>
        </authorList>
    </citation>
    <scope>NUCLEOTIDE SEQUENCE [LARGE SCALE GENOMIC DNA]</scope>
</reference>
<sequence>MKHPIILFIALALIFPSPALASLVFGAATSDRVNYGSGASMDDLTSHTVTMWVYLDSYVDGKTMFGKRANSPVSSFKNRFGLETNATDTNGGLRVAFSQSTSGLTYRTGNAGITAGKWWFLAYTYDSGATPRVHIYRGDLSTIVTETTYATAADGSGTYSTDASQSVIVGNTLNVAGAFADSFPGKISNVAYYNKVLSLAEIRMQQFRPHVTPNTVLFSYLGFTGTGTQPDWSGHQNAGTVTGATTTPHVPLGPAFGW</sequence>
<feature type="signal peptide" evidence="1">
    <location>
        <begin position="1"/>
        <end position="21"/>
    </location>
</feature>
<evidence type="ECO:0000256" key="1">
    <source>
        <dbReference type="SAM" id="SignalP"/>
    </source>
</evidence>
<accession>A0A1G2U1H1</accession>
<dbReference type="AlphaFoldDB" id="A0A1G2U1H1"/>
<evidence type="ECO:0000313" key="2">
    <source>
        <dbReference type="EMBL" id="OHB03371.1"/>
    </source>
</evidence>
<keyword evidence="1" id="KW-0732">Signal</keyword>
<proteinExistence type="predicted"/>
<dbReference type="Pfam" id="PF13385">
    <property type="entry name" value="Laminin_G_3"/>
    <property type="match status" value="1"/>
</dbReference>
<comment type="caution">
    <text evidence="2">The sequence shown here is derived from an EMBL/GenBank/DDBJ whole genome shotgun (WGS) entry which is preliminary data.</text>
</comment>
<dbReference type="Proteomes" id="UP000179283">
    <property type="component" value="Unassembled WGS sequence"/>
</dbReference>